<evidence type="ECO:0000256" key="7">
    <source>
        <dbReference type="SAM" id="MobiDB-lite"/>
    </source>
</evidence>
<dbReference type="InterPro" id="IPR006707">
    <property type="entry name" value="T7SS_EccD"/>
</dbReference>
<dbReference type="RefSeq" id="WP_340291198.1">
    <property type="nucleotide sequence ID" value="NZ_JBBJUP010000011.1"/>
</dbReference>
<feature type="domain" description="EccD-like transmembrane" evidence="9">
    <location>
        <begin position="134"/>
        <end position="461"/>
    </location>
</feature>
<keyword evidence="6 8" id="KW-0472">Membrane</keyword>
<organism evidence="10 11">
    <name type="scientific">Pseudonocardia spirodelae</name>
    <dbReference type="NCBI Taxonomy" id="3133431"/>
    <lineage>
        <taxon>Bacteria</taxon>
        <taxon>Bacillati</taxon>
        <taxon>Actinomycetota</taxon>
        <taxon>Actinomycetes</taxon>
        <taxon>Pseudonocardiales</taxon>
        <taxon>Pseudonocardiaceae</taxon>
        <taxon>Pseudonocardia</taxon>
    </lineage>
</organism>
<comment type="similarity">
    <text evidence="2">Belongs to the EccD/Snm4 family.</text>
</comment>
<reference evidence="10 11" key="1">
    <citation type="submission" date="2024-03" db="EMBL/GenBank/DDBJ databases">
        <title>Draft genome sequence of Pseudonocardia sp. DW16-2.</title>
        <authorList>
            <person name="Duangmal K."/>
        </authorList>
    </citation>
    <scope>NUCLEOTIDE SEQUENCE [LARGE SCALE GENOMIC DNA]</scope>
    <source>
        <strain evidence="10 11">DW16-2</strain>
    </source>
</reference>
<comment type="caution">
    <text evidence="10">The sequence shown here is derived from an EMBL/GenBank/DDBJ whole genome shotgun (WGS) entry which is preliminary data.</text>
</comment>
<evidence type="ECO:0000259" key="9">
    <source>
        <dbReference type="Pfam" id="PF19053"/>
    </source>
</evidence>
<dbReference type="Pfam" id="PF19053">
    <property type="entry name" value="EccD"/>
    <property type="match status" value="1"/>
</dbReference>
<accession>A0ABU8T8I1</accession>
<dbReference type="EMBL" id="JBBJUP010000011">
    <property type="protein sequence ID" value="MEJ8280255.1"/>
    <property type="molecule type" value="Genomic_DNA"/>
</dbReference>
<gene>
    <name evidence="10" type="primary">eccD</name>
    <name evidence="10" type="ORF">WJX68_15020</name>
</gene>
<dbReference type="Proteomes" id="UP001364211">
    <property type="component" value="Unassembled WGS sequence"/>
</dbReference>
<protein>
    <submittedName>
        <fullName evidence="10">Type VII secretion integral membrane protein EccD</fullName>
    </submittedName>
</protein>
<evidence type="ECO:0000256" key="8">
    <source>
        <dbReference type="SAM" id="Phobius"/>
    </source>
</evidence>
<name>A0ABU8T8I1_9PSEU</name>
<feature type="transmembrane region" description="Helical" evidence="8">
    <location>
        <begin position="160"/>
        <end position="179"/>
    </location>
</feature>
<feature type="transmembrane region" description="Helical" evidence="8">
    <location>
        <begin position="186"/>
        <end position="207"/>
    </location>
</feature>
<feature type="transmembrane region" description="Helical" evidence="8">
    <location>
        <begin position="403"/>
        <end position="424"/>
    </location>
</feature>
<keyword evidence="5 8" id="KW-1133">Transmembrane helix</keyword>
<evidence type="ECO:0000313" key="11">
    <source>
        <dbReference type="Proteomes" id="UP001364211"/>
    </source>
</evidence>
<evidence type="ECO:0000256" key="1">
    <source>
        <dbReference type="ARBA" id="ARBA00004651"/>
    </source>
</evidence>
<keyword evidence="11" id="KW-1185">Reference proteome</keyword>
<comment type="subcellular location">
    <subcellularLocation>
        <location evidence="1">Cell membrane</location>
        <topology evidence="1">Multi-pass membrane protein</topology>
    </subcellularLocation>
</comment>
<feature type="transmembrane region" description="Helical" evidence="8">
    <location>
        <begin position="213"/>
        <end position="233"/>
    </location>
</feature>
<evidence type="ECO:0000256" key="5">
    <source>
        <dbReference type="ARBA" id="ARBA00022989"/>
    </source>
</evidence>
<evidence type="ECO:0000256" key="4">
    <source>
        <dbReference type="ARBA" id="ARBA00022692"/>
    </source>
</evidence>
<evidence type="ECO:0000313" key="10">
    <source>
        <dbReference type="EMBL" id="MEJ8280255.1"/>
    </source>
</evidence>
<evidence type="ECO:0000256" key="3">
    <source>
        <dbReference type="ARBA" id="ARBA00022475"/>
    </source>
</evidence>
<dbReference type="Gene3D" id="3.10.20.90">
    <property type="entry name" value="Phosphatidylinositol 3-kinase Catalytic Subunit, Chain A, domain 1"/>
    <property type="match status" value="1"/>
</dbReference>
<evidence type="ECO:0000256" key="6">
    <source>
        <dbReference type="ARBA" id="ARBA00023136"/>
    </source>
</evidence>
<keyword evidence="3" id="KW-1003">Cell membrane</keyword>
<sequence>MTSVMPAPATAGDDGAPSGSPAGPVPGRWTRVAVHTPRGRLDVALPADVAVAELVPMVRELLGRGTPGLPQAWRFTGPAGGALPPDATLDELGVREGELLHLGPPRPAPAPPVLDDAAEAVAGVVREAGTGATARAGSAGAVLTTAAAAAVLSTVDGPGRPWACALAAVAAGVALLVAYRTAHDPRVAGAAALCAVPVAAAAGLTALPAPPGAGALLLAAAGAGLAAAAGQALVRTVSPVLLAVALTAGATAAAALARLLLDAPVTAVAAGLAAPALAAGPLLPRLALRLAGVPAPAVPTGADGLADAERVLPGDELLARAGLARGLYLGTLAGTADPAAGAAAVAAAGGPPGGLLLLETAAVLLLRARSCAEPAAARVQAAAAVVAVAAAAVPAALTLSAALRPAVAAGLLLAVAGGAAAVRAAPSPPARRALDVGELVLTAAAIPAALAAMGLFALVRGW</sequence>
<feature type="region of interest" description="Disordered" evidence="7">
    <location>
        <begin position="1"/>
        <end position="27"/>
    </location>
</feature>
<feature type="transmembrane region" description="Helical" evidence="8">
    <location>
        <begin position="375"/>
        <end position="397"/>
    </location>
</feature>
<dbReference type="NCBIfam" id="TIGR03920">
    <property type="entry name" value="T7SS_EccD"/>
    <property type="match status" value="1"/>
</dbReference>
<dbReference type="InterPro" id="IPR044049">
    <property type="entry name" value="EccD_transm"/>
</dbReference>
<proteinExistence type="inferred from homology"/>
<dbReference type="InterPro" id="IPR024962">
    <property type="entry name" value="YukD-like"/>
</dbReference>
<keyword evidence="4 8" id="KW-0812">Transmembrane</keyword>
<feature type="transmembrane region" description="Helical" evidence="8">
    <location>
        <begin position="436"/>
        <end position="459"/>
    </location>
</feature>
<dbReference type="Pfam" id="PF08817">
    <property type="entry name" value="YukD"/>
    <property type="match status" value="1"/>
</dbReference>
<evidence type="ECO:0000256" key="2">
    <source>
        <dbReference type="ARBA" id="ARBA00006162"/>
    </source>
</evidence>
<feature type="transmembrane region" description="Helical" evidence="8">
    <location>
        <begin position="240"/>
        <end position="259"/>
    </location>
</feature>